<dbReference type="Proteomes" id="UP001295423">
    <property type="component" value="Unassembled WGS sequence"/>
</dbReference>
<comment type="caution">
    <text evidence="8">The sequence shown here is derived from an EMBL/GenBank/DDBJ whole genome shotgun (WGS) entry which is preliminary data.</text>
</comment>
<dbReference type="GO" id="GO:0035312">
    <property type="term" value="F:5'-3' DNA exonuclease activity"/>
    <property type="evidence" value="ECO:0007669"/>
    <property type="project" value="TreeGrafter"/>
</dbReference>
<dbReference type="PANTHER" id="PTHR23240:SF35">
    <property type="entry name" value="DNA REPAIR METALLO-BETA-LACTAMASE FAMILY PROTEIN-RELATED"/>
    <property type="match status" value="1"/>
</dbReference>
<dbReference type="Gene3D" id="3.40.50.12650">
    <property type="match status" value="1"/>
</dbReference>
<feature type="compositionally biased region" description="Acidic residues" evidence="6">
    <location>
        <begin position="147"/>
        <end position="159"/>
    </location>
</feature>
<feature type="region of interest" description="Disordered" evidence="6">
    <location>
        <begin position="366"/>
        <end position="390"/>
    </location>
</feature>
<dbReference type="InterPro" id="IPR011084">
    <property type="entry name" value="DRMBL"/>
</dbReference>
<dbReference type="GO" id="GO:0006303">
    <property type="term" value="P:double-strand break repair via nonhomologous end joining"/>
    <property type="evidence" value="ECO:0007669"/>
    <property type="project" value="TreeGrafter"/>
</dbReference>
<evidence type="ECO:0000259" key="7">
    <source>
        <dbReference type="Pfam" id="PF07522"/>
    </source>
</evidence>
<name>A0AAD2FI08_9STRA</name>
<proteinExistence type="inferred from homology"/>
<dbReference type="FunFam" id="3.40.50.12650:FF:000001">
    <property type="entry name" value="DNA cross-link repair 1A"/>
    <property type="match status" value="1"/>
</dbReference>
<evidence type="ECO:0000313" key="9">
    <source>
        <dbReference type="Proteomes" id="UP001295423"/>
    </source>
</evidence>
<dbReference type="GO" id="GO:0005634">
    <property type="term" value="C:nucleus"/>
    <property type="evidence" value="ECO:0007669"/>
    <property type="project" value="UniProtKB-SubCell"/>
</dbReference>
<dbReference type="Gene3D" id="3.60.15.10">
    <property type="entry name" value="Ribonuclease Z/Hydroxyacylglutathione hydrolase-like"/>
    <property type="match status" value="1"/>
</dbReference>
<gene>
    <name evidence="8" type="ORF">CYCCA115_LOCUS6936</name>
</gene>
<dbReference type="AlphaFoldDB" id="A0AAD2FI08"/>
<dbReference type="InterPro" id="IPR036866">
    <property type="entry name" value="RibonucZ/Hydroxyglut_hydro"/>
</dbReference>
<comment type="subcellular location">
    <subcellularLocation>
        <location evidence="1">Nucleus</location>
    </subcellularLocation>
</comment>
<accession>A0AAD2FI08</accession>
<dbReference type="GO" id="GO:0036297">
    <property type="term" value="P:interstrand cross-link repair"/>
    <property type="evidence" value="ECO:0007669"/>
    <property type="project" value="TreeGrafter"/>
</dbReference>
<protein>
    <recommendedName>
        <fullName evidence="7">DNA repair metallo-beta-lactamase domain-containing protein</fullName>
    </recommendedName>
</protein>
<dbReference type="PANTHER" id="PTHR23240">
    <property type="entry name" value="DNA CROSS-LINK REPAIR PROTEIN PSO2/SNM1-RELATED"/>
    <property type="match status" value="1"/>
</dbReference>
<sequence>MVRTIRTCDACQSRFISFANKKLCTECRTAENSDVEVAFKCSTSAPKRLAFSNESSSSLSSPESVVARQDAKITEEELRPSNSPQECEAIDFCSPEVKVNENRSADDENESKLQILDDDIDNGNNDYGGAGVSEGEDEVHCTQLPNDSDDEGDGEEEVQVVEVDNSSNHRGQDQQEESNVANGNIAGSINDLGAESSHQETNTSDFLQSSKNNDICFICGADLTKLKRRVDHIKRCSKKHGITGRDVKINNDHEEFVDIEHLQQKETAKPTNNPYSKFRESDWHGNATKMLQEEANNDAAWSSVAVSAQPVAAVAAIAGDDKRATKQTTLASFVKMPIRNLNNVLLNGARRISKLGEITNQRAATRKDNVTPSNSRKRRRSGNSNFSSSTRSCPLYKRITGTDFVCDGFQYAKSAQTNNHFLTHFHADHYGGITSGWSHGIIYCSVPTAALVAQQLGVDKKFIHPLPMLTPTVIQSSRNNKPVTVTLLDANHCPGAVMFLFEVGKKKILHVGDFRWNREFMMQQAPLRALHRETLDELFLDTTYCDPKYSLPTQEEAIQATIKVFEAETKNKGKTLFLFGSYTIGKERIYMRVASRFGMKVYVDTRRYKILSALQWSREQLELLTTRKEEASIWVVPLGDINFKKMLDYIPLANSKPFSFPYKRVVGYRPTGWSMGGKPSSGIISTRQKDNMTVHSVPYSEHSSFPELLDCLECLKPQRIVPTVSVSKSDEQVQLLLGSLRHKQTKLKL</sequence>
<evidence type="ECO:0000256" key="4">
    <source>
        <dbReference type="ARBA" id="ARBA00023204"/>
    </source>
</evidence>
<evidence type="ECO:0000256" key="1">
    <source>
        <dbReference type="ARBA" id="ARBA00004123"/>
    </source>
</evidence>
<evidence type="ECO:0000256" key="5">
    <source>
        <dbReference type="ARBA" id="ARBA00023242"/>
    </source>
</evidence>
<evidence type="ECO:0000256" key="6">
    <source>
        <dbReference type="SAM" id="MobiDB-lite"/>
    </source>
</evidence>
<keyword evidence="4" id="KW-0234">DNA repair</keyword>
<evidence type="ECO:0000313" key="8">
    <source>
        <dbReference type="EMBL" id="CAJ1940226.1"/>
    </source>
</evidence>
<dbReference type="SUPFAM" id="SSF56281">
    <property type="entry name" value="Metallo-hydrolase/oxidoreductase"/>
    <property type="match status" value="1"/>
</dbReference>
<feature type="compositionally biased region" description="Polar residues" evidence="6">
    <location>
        <begin position="177"/>
        <end position="187"/>
    </location>
</feature>
<dbReference type="GO" id="GO:0003684">
    <property type="term" value="F:damaged DNA binding"/>
    <property type="evidence" value="ECO:0007669"/>
    <property type="project" value="TreeGrafter"/>
</dbReference>
<dbReference type="EMBL" id="CAKOGP040000890">
    <property type="protein sequence ID" value="CAJ1940226.1"/>
    <property type="molecule type" value="Genomic_DNA"/>
</dbReference>
<feature type="region of interest" description="Disordered" evidence="6">
    <location>
        <begin position="99"/>
        <end position="207"/>
    </location>
</feature>
<evidence type="ECO:0000256" key="3">
    <source>
        <dbReference type="ARBA" id="ARBA00022763"/>
    </source>
</evidence>
<evidence type="ECO:0000256" key="2">
    <source>
        <dbReference type="ARBA" id="ARBA00010304"/>
    </source>
</evidence>
<keyword evidence="9" id="KW-1185">Reference proteome</keyword>
<reference evidence="8" key="1">
    <citation type="submission" date="2023-08" db="EMBL/GenBank/DDBJ databases">
        <authorList>
            <person name="Audoor S."/>
            <person name="Bilcke G."/>
        </authorList>
    </citation>
    <scope>NUCLEOTIDE SEQUENCE</scope>
</reference>
<comment type="similarity">
    <text evidence="2">Belongs to the DNA repair metallo-beta-lactamase (DRMBL) family.</text>
</comment>
<keyword evidence="5" id="KW-0539">Nucleus</keyword>
<dbReference type="CDD" id="cd16273">
    <property type="entry name" value="SNM1A-1C-like_MBL-fold"/>
    <property type="match status" value="1"/>
</dbReference>
<dbReference type="Pfam" id="PF07522">
    <property type="entry name" value="DRMBL"/>
    <property type="match status" value="1"/>
</dbReference>
<organism evidence="8 9">
    <name type="scientific">Cylindrotheca closterium</name>
    <dbReference type="NCBI Taxonomy" id="2856"/>
    <lineage>
        <taxon>Eukaryota</taxon>
        <taxon>Sar</taxon>
        <taxon>Stramenopiles</taxon>
        <taxon>Ochrophyta</taxon>
        <taxon>Bacillariophyta</taxon>
        <taxon>Bacillariophyceae</taxon>
        <taxon>Bacillariophycidae</taxon>
        <taxon>Bacillariales</taxon>
        <taxon>Bacillariaceae</taxon>
        <taxon>Cylindrotheca</taxon>
    </lineage>
</organism>
<feature type="domain" description="DNA repair metallo-beta-lactamase" evidence="7">
    <location>
        <begin position="619"/>
        <end position="727"/>
    </location>
</feature>
<keyword evidence="3" id="KW-0227">DNA damage</keyword>